<dbReference type="PANTHER" id="PTHR43667:SF2">
    <property type="entry name" value="FATTY ACID C-METHYL TRANSFERASE"/>
    <property type="match status" value="1"/>
</dbReference>
<keyword evidence="3" id="KW-0808">Transferase</keyword>
<evidence type="ECO:0000313" key="7">
    <source>
        <dbReference type="Proteomes" id="UP000054477"/>
    </source>
</evidence>
<dbReference type="Proteomes" id="UP000054477">
    <property type="component" value="Unassembled WGS sequence"/>
</dbReference>
<name>A0A0C9X2N6_9AGAR</name>
<evidence type="ECO:0000313" key="6">
    <source>
        <dbReference type="EMBL" id="KIJ90837.1"/>
    </source>
</evidence>
<evidence type="ECO:0000256" key="3">
    <source>
        <dbReference type="ARBA" id="ARBA00022679"/>
    </source>
</evidence>
<evidence type="ECO:0000256" key="1">
    <source>
        <dbReference type="ARBA" id="ARBA00010815"/>
    </source>
</evidence>
<dbReference type="InterPro" id="IPR050723">
    <property type="entry name" value="CFA/CMAS"/>
</dbReference>
<accession>A0A0C9X2N6</accession>
<dbReference type="Gene3D" id="3.40.50.150">
    <property type="entry name" value="Vaccinia Virus protein VP39"/>
    <property type="match status" value="1"/>
</dbReference>
<reference evidence="7" key="2">
    <citation type="submission" date="2015-01" db="EMBL/GenBank/DDBJ databases">
        <title>Evolutionary Origins and Diversification of the Mycorrhizal Mutualists.</title>
        <authorList>
            <consortium name="DOE Joint Genome Institute"/>
            <consortium name="Mycorrhizal Genomics Consortium"/>
            <person name="Kohler A."/>
            <person name="Kuo A."/>
            <person name="Nagy L.G."/>
            <person name="Floudas D."/>
            <person name="Copeland A."/>
            <person name="Barry K.W."/>
            <person name="Cichocki N."/>
            <person name="Veneault-Fourrey C."/>
            <person name="LaButti K."/>
            <person name="Lindquist E.A."/>
            <person name="Lipzen A."/>
            <person name="Lundell T."/>
            <person name="Morin E."/>
            <person name="Murat C."/>
            <person name="Riley R."/>
            <person name="Ohm R."/>
            <person name="Sun H."/>
            <person name="Tunlid A."/>
            <person name="Henrissat B."/>
            <person name="Grigoriev I.V."/>
            <person name="Hibbett D.S."/>
            <person name="Martin F."/>
        </authorList>
    </citation>
    <scope>NUCLEOTIDE SEQUENCE [LARGE SCALE GENOMIC DNA]</scope>
    <source>
        <strain evidence="7">LaAM-08-1</strain>
    </source>
</reference>
<dbReference type="GO" id="GO:0008168">
    <property type="term" value="F:methyltransferase activity"/>
    <property type="evidence" value="ECO:0007669"/>
    <property type="project" value="UniProtKB-KW"/>
</dbReference>
<dbReference type="OrthoDB" id="8300214at2759"/>
<reference evidence="6 7" key="1">
    <citation type="submission" date="2014-04" db="EMBL/GenBank/DDBJ databases">
        <authorList>
            <consortium name="DOE Joint Genome Institute"/>
            <person name="Kuo A."/>
            <person name="Kohler A."/>
            <person name="Nagy L.G."/>
            <person name="Floudas D."/>
            <person name="Copeland A."/>
            <person name="Barry K.W."/>
            <person name="Cichocki N."/>
            <person name="Veneault-Fourrey C."/>
            <person name="LaButti K."/>
            <person name="Lindquist E.A."/>
            <person name="Lipzen A."/>
            <person name="Lundell T."/>
            <person name="Morin E."/>
            <person name="Murat C."/>
            <person name="Sun H."/>
            <person name="Tunlid A."/>
            <person name="Henrissat B."/>
            <person name="Grigoriev I.V."/>
            <person name="Hibbett D.S."/>
            <person name="Martin F."/>
            <person name="Nordberg H.P."/>
            <person name="Cantor M.N."/>
            <person name="Hua S.X."/>
        </authorList>
    </citation>
    <scope>NUCLEOTIDE SEQUENCE [LARGE SCALE GENOMIC DNA]</scope>
    <source>
        <strain evidence="6 7">LaAM-08-1</strain>
    </source>
</reference>
<evidence type="ECO:0000256" key="2">
    <source>
        <dbReference type="ARBA" id="ARBA00022603"/>
    </source>
</evidence>
<dbReference type="CDD" id="cd02440">
    <property type="entry name" value="AdoMet_MTases"/>
    <property type="match status" value="1"/>
</dbReference>
<dbReference type="InterPro" id="IPR003333">
    <property type="entry name" value="CMAS"/>
</dbReference>
<gene>
    <name evidence="6" type="ORF">K443DRAFT_686433</name>
</gene>
<keyword evidence="2" id="KW-0489">Methyltransferase</keyword>
<organism evidence="6 7">
    <name type="scientific">Laccaria amethystina LaAM-08-1</name>
    <dbReference type="NCBI Taxonomy" id="1095629"/>
    <lineage>
        <taxon>Eukaryota</taxon>
        <taxon>Fungi</taxon>
        <taxon>Dikarya</taxon>
        <taxon>Basidiomycota</taxon>
        <taxon>Agaricomycotina</taxon>
        <taxon>Agaricomycetes</taxon>
        <taxon>Agaricomycetidae</taxon>
        <taxon>Agaricales</taxon>
        <taxon>Agaricineae</taxon>
        <taxon>Hydnangiaceae</taxon>
        <taxon>Laccaria</taxon>
    </lineage>
</organism>
<dbReference type="EMBL" id="KN839102">
    <property type="protein sequence ID" value="KIJ90837.1"/>
    <property type="molecule type" value="Genomic_DNA"/>
</dbReference>
<dbReference type="InterPro" id="IPR029063">
    <property type="entry name" value="SAM-dependent_MTases_sf"/>
</dbReference>
<dbReference type="AlphaFoldDB" id="A0A0C9X2N6"/>
<dbReference type="PANTHER" id="PTHR43667">
    <property type="entry name" value="CYCLOPROPANE-FATTY-ACYL-PHOSPHOLIPID SYNTHASE"/>
    <property type="match status" value="1"/>
</dbReference>
<keyword evidence="7" id="KW-1185">Reference proteome</keyword>
<proteinExistence type="inferred from homology"/>
<evidence type="ECO:0000256" key="4">
    <source>
        <dbReference type="ARBA" id="ARBA00022691"/>
    </source>
</evidence>
<dbReference type="Pfam" id="PF02353">
    <property type="entry name" value="CMAS"/>
    <property type="match status" value="1"/>
</dbReference>
<evidence type="ECO:0000256" key="5">
    <source>
        <dbReference type="ARBA" id="ARBA00023098"/>
    </source>
</evidence>
<dbReference type="GO" id="GO:0008610">
    <property type="term" value="P:lipid biosynthetic process"/>
    <property type="evidence" value="ECO:0007669"/>
    <property type="project" value="InterPro"/>
</dbReference>
<dbReference type="GO" id="GO:0032259">
    <property type="term" value="P:methylation"/>
    <property type="evidence" value="ECO:0007669"/>
    <property type="project" value="UniProtKB-KW"/>
</dbReference>
<keyword evidence="4" id="KW-0949">S-adenosyl-L-methionine</keyword>
<protein>
    <submittedName>
        <fullName evidence="6">Unplaced genomic scaffold K443scaffold_567, whole genome shotgun sequence</fullName>
    </submittedName>
</protein>
<dbReference type="HOGENOM" id="CLU_026434_2_0_1"/>
<dbReference type="PIRSF" id="PIRSF003085">
    <property type="entry name" value="CMAS"/>
    <property type="match status" value="1"/>
</dbReference>
<dbReference type="SUPFAM" id="SSF53335">
    <property type="entry name" value="S-adenosyl-L-methionine-dependent methyltransferases"/>
    <property type="match status" value="1"/>
</dbReference>
<keyword evidence="5" id="KW-0443">Lipid metabolism</keyword>
<comment type="similarity">
    <text evidence="1">Belongs to the CFA/CMAS family.</text>
</comment>
<sequence>MYSCALWSEAEGGVRGDLGMGPTLRDLEAAQRRKIHHVLRAARVKPGHRILEFGSGWGGLAIEAARSFGCEVDTLTLSKEQKSLAEERIKEAGLERRIRVHLLDYRDIPAEFEKAFDAFVSIEMLEHVGAKHYNTYFKLVDFALKSRDATVVVTSSTFPESRFSGYQAEDFMRKYMWPNSCLPSATALITAAQAGSQGRFTLEGVENHAAHYPRTLREWGRRLEANLTQDLIVKDYPALSDIHEYAAFKRKWEYLFAYAGAGFAKGYITCHMLTFVRQNDTPVRCD</sequence>
<dbReference type="STRING" id="1095629.A0A0C9X2N6"/>